<accession>A0ABD4RJS9</accession>
<evidence type="ECO:0000313" key="7">
    <source>
        <dbReference type="EMBL" id="MBX7291641.1"/>
    </source>
</evidence>
<organism evidence="7 8">
    <name type="scientific">Clostridium chauvoei</name>
    <dbReference type="NCBI Taxonomy" id="46867"/>
    <lineage>
        <taxon>Bacteria</taxon>
        <taxon>Bacillati</taxon>
        <taxon>Bacillota</taxon>
        <taxon>Clostridia</taxon>
        <taxon>Eubacteriales</taxon>
        <taxon>Clostridiaceae</taxon>
        <taxon>Clostridium</taxon>
    </lineage>
</organism>
<proteinExistence type="inferred from homology"/>
<evidence type="ECO:0000313" key="8">
    <source>
        <dbReference type="Proteomes" id="UP000775179"/>
    </source>
</evidence>
<gene>
    <name evidence="7" type="ORF">K4H94_11580</name>
</gene>
<dbReference type="InterPro" id="IPR030676">
    <property type="entry name" value="CitT-rel"/>
</dbReference>
<feature type="transmembrane region" description="Helical" evidence="6">
    <location>
        <begin position="229"/>
        <end position="252"/>
    </location>
</feature>
<dbReference type="Proteomes" id="UP000775179">
    <property type="component" value="Unassembled WGS sequence"/>
</dbReference>
<dbReference type="KEGG" id="cchv:BTM20_04560"/>
<evidence type="ECO:0000256" key="3">
    <source>
        <dbReference type="ARBA" id="ARBA00022692"/>
    </source>
</evidence>
<protein>
    <submittedName>
        <fullName evidence="7">Anion permease</fullName>
    </submittedName>
</protein>
<keyword evidence="4 6" id="KW-1133">Transmembrane helix</keyword>
<feature type="transmembrane region" description="Helical" evidence="6">
    <location>
        <begin position="18"/>
        <end position="36"/>
    </location>
</feature>
<evidence type="ECO:0000256" key="5">
    <source>
        <dbReference type="ARBA" id="ARBA00023136"/>
    </source>
</evidence>
<dbReference type="NCBIfam" id="TIGR00785">
    <property type="entry name" value="dass"/>
    <property type="match status" value="1"/>
</dbReference>
<dbReference type="AlphaFoldDB" id="A0ABD4RJS9"/>
<feature type="transmembrane region" description="Helical" evidence="6">
    <location>
        <begin position="273"/>
        <end position="295"/>
    </location>
</feature>
<dbReference type="GO" id="GO:0022857">
    <property type="term" value="F:transmembrane transporter activity"/>
    <property type="evidence" value="ECO:0007669"/>
    <property type="project" value="UniProtKB-ARBA"/>
</dbReference>
<evidence type="ECO:0000256" key="6">
    <source>
        <dbReference type="SAM" id="Phobius"/>
    </source>
</evidence>
<dbReference type="PANTHER" id="PTHR10283">
    <property type="entry name" value="SOLUTE CARRIER FAMILY 13 MEMBER"/>
    <property type="match status" value="1"/>
</dbReference>
<dbReference type="RefSeq" id="WP_021875118.1">
    <property type="nucleotide sequence ID" value="NZ_CP018624.1"/>
</dbReference>
<keyword evidence="5 6" id="KW-0472">Membrane</keyword>
<feature type="transmembrane region" description="Helical" evidence="6">
    <location>
        <begin position="90"/>
        <end position="111"/>
    </location>
</feature>
<reference evidence="7 8" key="1">
    <citation type="submission" date="2021-08" db="EMBL/GenBank/DDBJ databases">
        <title>Genome sequence analysis of Clostridium chauvoei strains of European origin and evaluation of typing options for outbreak investigations.</title>
        <authorList>
            <person name="Abdel-Glil M."/>
            <person name="Thomas P."/>
            <person name="Seyboldt C."/>
        </authorList>
    </citation>
    <scope>NUCLEOTIDE SEQUENCE [LARGE SCALE GENOMIC DNA]</scope>
    <source>
        <strain evidence="7 8">S0260-09</strain>
    </source>
</reference>
<feature type="transmembrane region" description="Helical" evidence="6">
    <location>
        <begin position="461"/>
        <end position="483"/>
    </location>
</feature>
<comment type="similarity">
    <text evidence="2">Belongs to the SLC13A/DASS transporter (TC 2.A.47) family. DIT1 subfamily.</text>
</comment>
<dbReference type="PIRSF" id="PIRSF002457">
    <property type="entry name" value="DASS"/>
    <property type="match status" value="1"/>
</dbReference>
<feature type="transmembrane region" description="Helical" evidence="6">
    <location>
        <begin position="307"/>
        <end position="329"/>
    </location>
</feature>
<name>A0ABD4RJS9_9CLOT</name>
<sequence length="489" mass="53399">MTESVKVKKVKSPFEIRMAYFGLPIALIVLALIWTMETPQGLAYNAKMSMGIFAFALILWVTNGIPNYVTSLLVLVLLPVTGAWTEREVLGVFGYDVIWLMIAAFVIASGMEKSGLARRLSLFLITKLGKSTNSVLIVLMITNFLISFVVPSTTARAAMLLPIVMMIAEVFEINHGNKSDRNFAKLLALQGIQANNLSTAAIVTATSSQILAVSFIKHLTGKNVSWMDWFIAAAPITIITLIASFLIGKVMFKTDNKSASKEKIAALEKQYKDLGKMNAIEIKALIMFGITILLWCMDSAQLKVFGFQLSLVMVSILSAIMFFLPHIGILEWKEAKISWNLLVFSCGAYAGGLALDSSGVASWALNKMFSSLGVEKLSFFTLYAIVIFIASFSHIVFTSKTVRTIILIPAIIAIAKTAGVNPVALALPASIMIADCITLPPHSKVNLIYYGTGNFTVLEQFVYGVAVLLAKWGIMLVASFTWFKVIGLV</sequence>
<feature type="transmembrane region" description="Helical" evidence="6">
    <location>
        <begin position="341"/>
        <end position="365"/>
    </location>
</feature>
<feature type="transmembrane region" description="Helical" evidence="6">
    <location>
        <begin position="194"/>
        <end position="217"/>
    </location>
</feature>
<comment type="caution">
    <text evidence="7">The sequence shown here is derived from an EMBL/GenBank/DDBJ whole genome shotgun (WGS) entry which is preliminary data.</text>
</comment>
<dbReference type="EMBL" id="JAIFTX010000030">
    <property type="protein sequence ID" value="MBX7291641.1"/>
    <property type="molecule type" value="Genomic_DNA"/>
</dbReference>
<keyword evidence="3 6" id="KW-0812">Transmembrane</keyword>
<feature type="transmembrane region" description="Helical" evidence="6">
    <location>
        <begin position="132"/>
        <end position="150"/>
    </location>
</feature>
<dbReference type="Pfam" id="PF00939">
    <property type="entry name" value="Na_sulph_symp"/>
    <property type="match status" value="1"/>
</dbReference>
<evidence type="ECO:0000256" key="4">
    <source>
        <dbReference type="ARBA" id="ARBA00022989"/>
    </source>
</evidence>
<dbReference type="InterPro" id="IPR001898">
    <property type="entry name" value="SLC13A/DASS"/>
</dbReference>
<comment type="subcellular location">
    <subcellularLocation>
        <location evidence="1">Membrane</location>
        <topology evidence="1">Multi-pass membrane protein</topology>
    </subcellularLocation>
</comment>
<evidence type="ECO:0000256" key="1">
    <source>
        <dbReference type="ARBA" id="ARBA00004141"/>
    </source>
</evidence>
<evidence type="ECO:0000256" key="2">
    <source>
        <dbReference type="ARBA" id="ARBA00007349"/>
    </source>
</evidence>
<feature type="transmembrane region" description="Helical" evidence="6">
    <location>
        <begin position="377"/>
        <end position="397"/>
    </location>
</feature>
<dbReference type="GO" id="GO:0016020">
    <property type="term" value="C:membrane"/>
    <property type="evidence" value="ECO:0007669"/>
    <property type="project" value="UniProtKB-SubCell"/>
</dbReference>